<gene>
    <name evidence="2" type="ORF">KHLLAP_LOCUS10869</name>
</gene>
<evidence type="ECO:0000313" key="2">
    <source>
        <dbReference type="EMBL" id="CAJ2510401.1"/>
    </source>
</evidence>
<dbReference type="EMBL" id="CAUWAG010000014">
    <property type="protein sequence ID" value="CAJ2510401.1"/>
    <property type="molecule type" value="Genomic_DNA"/>
</dbReference>
<keyword evidence="3" id="KW-1185">Reference proteome</keyword>
<organism evidence="2 3">
    <name type="scientific">Anthostomella pinea</name>
    <dbReference type="NCBI Taxonomy" id="933095"/>
    <lineage>
        <taxon>Eukaryota</taxon>
        <taxon>Fungi</taxon>
        <taxon>Dikarya</taxon>
        <taxon>Ascomycota</taxon>
        <taxon>Pezizomycotina</taxon>
        <taxon>Sordariomycetes</taxon>
        <taxon>Xylariomycetidae</taxon>
        <taxon>Xylariales</taxon>
        <taxon>Xylariaceae</taxon>
        <taxon>Anthostomella</taxon>
    </lineage>
</organism>
<evidence type="ECO:0000256" key="1">
    <source>
        <dbReference type="SAM" id="MobiDB-lite"/>
    </source>
</evidence>
<feature type="compositionally biased region" description="Acidic residues" evidence="1">
    <location>
        <begin position="182"/>
        <end position="197"/>
    </location>
</feature>
<name>A0AAI8VSS5_9PEZI</name>
<protein>
    <submittedName>
        <fullName evidence="2">Uu.00g051040.m01.CDS01</fullName>
    </submittedName>
</protein>
<evidence type="ECO:0000313" key="3">
    <source>
        <dbReference type="Proteomes" id="UP001295740"/>
    </source>
</evidence>
<sequence length="197" mass="21215">MSGQIGLRNNHAPLIDANSLPTVAQLSVYLQSLFPQRDGDTRFDYHVPRPIRSTPHTSPASHAVLSITPTPGFYAALAASPSPTPLGFLQRPWRLDGRRVPRLATVLSCHKGFDEVLTVGNNAALASVLGMDLARSAVIQGYKGDPDGRFASELIPNLSLLHMPVPIEAIAAVEVRYGGAENEPEEGEEAQEDEEEA</sequence>
<dbReference type="AlphaFoldDB" id="A0AAI8VSS5"/>
<comment type="caution">
    <text evidence="2">The sequence shown here is derived from an EMBL/GenBank/DDBJ whole genome shotgun (WGS) entry which is preliminary data.</text>
</comment>
<proteinExistence type="predicted"/>
<feature type="region of interest" description="Disordered" evidence="1">
    <location>
        <begin position="178"/>
        <end position="197"/>
    </location>
</feature>
<reference evidence="2" key="1">
    <citation type="submission" date="2023-10" db="EMBL/GenBank/DDBJ databases">
        <authorList>
            <person name="Hackl T."/>
        </authorList>
    </citation>
    <scope>NUCLEOTIDE SEQUENCE</scope>
</reference>
<dbReference type="Proteomes" id="UP001295740">
    <property type="component" value="Unassembled WGS sequence"/>
</dbReference>
<accession>A0AAI8VSS5</accession>